<organism evidence="1 2">
    <name type="scientific">Pedobacter rhodius</name>
    <dbReference type="NCBI Taxonomy" id="3004098"/>
    <lineage>
        <taxon>Bacteria</taxon>
        <taxon>Pseudomonadati</taxon>
        <taxon>Bacteroidota</taxon>
        <taxon>Sphingobacteriia</taxon>
        <taxon>Sphingobacteriales</taxon>
        <taxon>Sphingobacteriaceae</taxon>
        <taxon>Pedobacter</taxon>
    </lineage>
</organism>
<dbReference type="RefSeq" id="WP_269417092.1">
    <property type="nucleotide sequence ID" value="NZ_JAPWGL010000006.1"/>
</dbReference>
<keyword evidence="2" id="KW-1185">Reference proteome</keyword>
<dbReference type="EMBL" id="JAPWGL010000006">
    <property type="protein sequence ID" value="MCZ4225439.1"/>
    <property type="molecule type" value="Genomic_DNA"/>
</dbReference>
<evidence type="ECO:0000313" key="2">
    <source>
        <dbReference type="Proteomes" id="UP001144341"/>
    </source>
</evidence>
<dbReference type="Proteomes" id="UP001144341">
    <property type="component" value="Unassembled WGS sequence"/>
</dbReference>
<gene>
    <name evidence="1" type="ORF">O0931_19150</name>
</gene>
<comment type="caution">
    <text evidence="1">The sequence shown here is derived from an EMBL/GenBank/DDBJ whole genome shotgun (WGS) entry which is preliminary data.</text>
</comment>
<accession>A0ABT4L2M1</accession>
<reference evidence="1" key="1">
    <citation type="submission" date="2022-12" db="EMBL/GenBank/DDBJ databases">
        <title>Genome sequence of SJ11.</title>
        <authorList>
            <person name="Woo H."/>
        </authorList>
    </citation>
    <scope>NUCLEOTIDE SEQUENCE</scope>
    <source>
        <strain evidence="1">SJ11</strain>
    </source>
</reference>
<protein>
    <submittedName>
        <fullName evidence="1">Uncharacterized protein</fullName>
    </submittedName>
</protein>
<evidence type="ECO:0000313" key="1">
    <source>
        <dbReference type="EMBL" id="MCZ4225439.1"/>
    </source>
</evidence>
<sequence>MVHAELRKLFPEDSQGKILVPAQHEYMAQNFVDKIKTSLKSLFPTLSDPDAWALSWGGLKQTSFFDLLSNENKIMIGEILMKYSDKDRYDKLGSYCN</sequence>
<name>A0ABT4L2M1_9SPHI</name>
<proteinExistence type="predicted"/>